<proteinExistence type="predicted"/>
<evidence type="ECO:0000313" key="3">
    <source>
        <dbReference type="Proteomes" id="UP000179786"/>
    </source>
</evidence>
<name>A0A1S1MTD5_9GAMM</name>
<evidence type="ECO:0000313" key="2">
    <source>
        <dbReference type="EMBL" id="OHU90112.1"/>
    </source>
</evidence>
<keyword evidence="1" id="KW-0732">Signal</keyword>
<accession>A0A1S1MTD5</accession>
<sequence length="145" mass="16545">MKLYSHWLKAICASSVLVTSLTSAAPQLSQATLEYDAQMYIQEEYNVFADAYVFDPDYPNSELRIQLDPNKSYEQISFYDKTETAYGQSVAYNTLDSRWIKFKGKLLYMADNTQGVNRFDMIPFRVINPAGEVSPWGVVRISIGN</sequence>
<dbReference type="AlphaFoldDB" id="A0A1S1MTD5"/>
<comment type="caution">
    <text evidence="2">The sequence shown here is derived from an EMBL/GenBank/DDBJ whole genome shotgun (WGS) entry which is preliminary data.</text>
</comment>
<dbReference type="EMBL" id="MKJU01000027">
    <property type="protein sequence ID" value="OHU90112.1"/>
    <property type="molecule type" value="Genomic_DNA"/>
</dbReference>
<feature type="signal peptide" evidence="1">
    <location>
        <begin position="1"/>
        <end position="24"/>
    </location>
</feature>
<feature type="chain" id="PRO_5010305773" evidence="1">
    <location>
        <begin position="25"/>
        <end position="145"/>
    </location>
</feature>
<reference evidence="2 3" key="1">
    <citation type="submission" date="2016-09" db="EMBL/GenBank/DDBJ databases">
        <title>Pseudoalteromonas amylolytica sp. nov., isolated from the surface seawater.</title>
        <authorList>
            <person name="Wu Y.-H."/>
            <person name="Cheng H."/>
            <person name="Jin X.-B."/>
            <person name="Wang C.-S."/>
            <person name="Xu X.-W."/>
        </authorList>
    </citation>
    <scope>NUCLEOTIDE SEQUENCE [LARGE SCALE GENOMIC DNA]</scope>
    <source>
        <strain evidence="2 3">JW1</strain>
    </source>
</reference>
<dbReference type="RefSeq" id="WP_070986078.1">
    <property type="nucleotide sequence ID" value="NZ_MKJU01000027.1"/>
</dbReference>
<evidence type="ECO:0000256" key="1">
    <source>
        <dbReference type="SAM" id="SignalP"/>
    </source>
</evidence>
<protein>
    <submittedName>
        <fullName evidence="2">Uncharacterized protein</fullName>
    </submittedName>
</protein>
<keyword evidence="3" id="KW-1185">Reference proteome</keyword>
<dbReference type="OrthoDB" id="6308355at2"/>
<dbReference type="Proteomes" id="UP000179786">
    <property type="component" value="Unassembled WGS sequence"/>
</dbReference>
<organism evidence="2 3">
    <name type="scientific">Pseudoalteromonas amylolytica</name>
    <dbReference type="NCBI Taxonomy" id="1859457"/>
    <lineage>
        <taxon>Bacteria</taxon>
        <taxon>Pseudomonadati</taxon>
        <taxon>Pseudomonadota</taxon>
        <taxon>Gammaproteobacteria</taxon>
        <taxon>Alteromonadales</taxon>
        <taxon>Pseudoalteromonadaceae</taxon>
        <taxon>Pseudoalteromonas</taxon>
    </lineage>
</organism>
<gene>
    <name evidence="2" type="ORF">BET10_15170</name>
</gene>